<dbReference type="STRING" id="106004.A0A1Y2EY77"/>
<name>A0A1Y2EY77_9BASI</name>
<dbReference type="PRINTS" id="PR01217">
    <property type="entry name" value="PRICHEXTENSN"/>
</dbReference>
<gene>
    <name evidence="2" type="ORF">BCR35DRAFT_353372</name>
</gene>
<dbReference type="Proteomes" id="UP000193467">
    <property type="component" value="Unassembled WGS sequence"/>
</dbReference>
<reference evidence="2 3" key="1">
    <citation type="submission" date="2016-07" db="EMBL/GenBank/DDBJ databases">
        <title>Pervasive Adenine N6-methylation of Active Genes in Fungi.</title>
        <authorList>
            <consortium name="DOE Joint Genome Institute"/>
            <person name="Mondo S.J."/>
            <person name="Dannebaum R.O."/>
            <person name="Kuo R.C."/>
            <person name="Labutti K."/>
            <person name="Haridas S."/>
            <person name="Kuo A."/>
            <person name="Salamov A."/>
            <person name="Ahrendt S.R."/>
            <person name="Lipzen A."/>
            <person name="Sullivan W."/>
            <person name="Andreopoulos W.B."/>
            <person name="Clum A."/>
            <person name="Lindquist E."/>
            <person name="Daum C."/>
            <person name="Ramamoorthy G.K."/>
            <person name="Gryganskyi A."/>
            <person name="Culley D."/>
            <person name="Magnuson J.K."/>
            <person name="James T.Y."/>
            <person name="O'Malley M.A."/>
            <person name="Stajich J.E."/>
            <person name="Spatafora J.W."/>
            <person name="Visel A."/>
            <person name="Grigoriev I.V."/>
        </authorList>
    </citation>
    <scope>NUCLEOTIDE SEQUENCE [LARGE SCALE GENOMIC DNA]</scope>
    <source>
        <strain evidence="2 3">62-1032</strain>
    </source>
</reference>
<feature type="compositionally biased region" description="Pro residues" evidence="1">
    <location>
        <begin position="166"/>
        <end position="187"/>
    </location>
</feature>
<feature type="compositionally biased region" description="Pro residues" evidence="1">
    <location>
        <begin position="142"/>
        <end position="155"/>
    </location>
</feature>
<feature type="compositionally biased region" description="Low complexity" evidence="1">
    <location>
        <begin position="156"/>
        <end position="165"/>
    </location>
</feature>
<feature type="compositionally biased region" description="Pro residues" evidence="1">
    <location>
        <begin position="114"/>
        <end position="129"/>
    </location>
</feature>
<feature type="region of interest" description="Disordered" evidence="1">
    <location>
        <begin position="490"/>
        <end position="509"/>
    </location>
</feature>
<sequence length="509" mass="55926">MASTAVPSRPPSPRRLNFDRSGAGPPLMHPQPMRIPGAVPYRPRLTPPPPGQPASRGSGAPATGVSRRPSITLSISPPIPAPRRRIEPSPPRGIFGQLPATPPAPRRSIIQPRAPSPAAPRPPAAPPSPSGLRRASSDPLRPRAPPSPRPTPIARPPSLQGSSLPPRRPPSPSSRPSAPTPPAPRPPAVGLLLRRGSTSGPRPSTIRGPSPTRSLPTPQPNYPGDHPPFRTTAYDSQGHAQFTHRALPGTGLTRVETGRYPLTFMNEAIQLCRSLQEAVQSHMKMQFAMATVTPTGDLEPSTGSMNRHVQLFLPLLCGCLNYLTFSKEAVQRAFNVLAGKVKLASTSIKDLLVPIDHYFKRYVDRAEWDPECRAAMPDGMLDLYSWINTCKVYSTLLVQAWKDELSEEYTMTLRRTWAAKPDGKEKSWLRLRFEAWKIAIGDIDQLAWGLSQVTAVFLRNVRALRGISPIEYDRYWSLLRDVLPPIDDLPRPEPSLLPLPARRRPSPDK</sequence>
<keyword evidence="3" id="KW-1185">Reference proteome</keyword>
<proteinExistence type="predicted"/>
<dbReference type="EMBL" id="MCGR01000034">
    <property type="protein sequence ID" value="ORY76581.1"/>
    <property type="molecule type" value="Genomic_DNA"/>
</dbReference>
<feature type="non-terminal residue" evidence="2">
    <location>
        <position position="509"/>
    </location>
</feature>
<comment type="caution">
    <text evidence="2">The sequence shown here is derived from an EMBL/GenBank/DDBJ whole genome shotgun (WGS) entry which is preliminary data.</text>
</comment>
<accession>A0A1Y2EY77</accession>
<feature type="compositionally biased region" description="Low complexity" evidence="1">
    <location>
        <begin position="130"/>
        <end position="139"/>
    </location>
</feature>
<evidence type="ECO:0000256" key="1">
    <source>
        <dbReference type="SAM" id="MobiDB-lite"/>
    </source>
</evidence>
<dbReference type="InParanoid" id="A0A1Y2EY77"/>
<evidence type="ECO:0000313" key="2">
    <source>
        <dbReference type="EMBL" id="ORY76581.1"/>
    </source>
</evidence>
<evidence type="ECO:0000313" key="3">
    <source>
        <dbReference type="Proteomes" id="UP000193467"/>
    </source>
</evidence>
<dbReference type="AlphaFoldDB" id="A0A1Y2EY77"/>
<organism evidence="2 3">
    <name type="scientific">Leucosporidium creatinivorum</name>
    <dbReference type="NCBI Taxonomy" id="106004"/>
    <lineage>
        <taxon>Eukaryota</taxon>
        <taxon>Fungi</taxon>
        <taxon>Dikarya</taxon>
        <taxon>Basidiomycota</taxon>
        <taxon>Pucciniomycotina</taxon>
        <taxon>Microbotryomycetes</taxon>
        <taxon>Leucosporidiales</taxon>
        <taxon>Leucosporidium</taxon>
    </lineage>
</organism>
<protein>
    <submittedName>
        <fullName evidence="2">Uncharacterized protein</fullName>
    </submittedName>
</protein>
<feature type="region of interest" description="Disordered" evidence="1">
    <location>
        <begin position="1"/>
        <end position="238"/>
    </location>
</feature>